<dbReference type="EMBL" id="RJSG01000002">
    <property type="protein sequence ID" value="RNL78475.1"/>
    <property type="molecule type" value="Genomic_DNA"/>
</dbReference>
<comment type="similarity">
    <text evidence="1">Belongs to the ROK (NagC/XylR) family.</text>
</comment>
<gene>
    <name evidence="2" type="ORF">EFL95_05105</name>
</gene>
<evidence type="ECO:0000313" key="2">
    <source>
        <dbReference type="EMBL" id="RNL78475.1"/>
    </source>
</evidence>
<reference evidence="2 3" key="1">
    <citation type="submission" date="2018-11" db="EMBL/GenBank/DDBJ databases">
        <authorList>
            <person name="Li F."/>
        </authorList>
    </citation>
    <scope>NUCLEOTIDE SEQUENCE [LARGE SCALE GENOMIC DNA]</scope>
    <source>
        <strain evidence="2 3">KIS18-7</strain>
    </source>
</reference>
<organism evidence="2 3">
    <name type="scientific">Nocardioides marmorisolisilvae</name>
    <dbReference type="NCBI Taxonomy" id="1542737"/>
    <lineage>
        <taxon>Bacteria</taxon>
        <taxon>Bacillati</taxon>
        <taxon>Actinomycetota</taxon>
        <taxon>Actinomycetes</taxon>
        <taxon>Propionibacteriales</taxon>
        <taxon>Nocardioidaceae</taxon>
        <taxon>Nocardioides</taxon>
    </lineage>
</organism>
<comment type="caution">
    <text evidence="2">The sequence shown here is derived from an EMBL/GenBank/DDBJ whole genome shotgun (WGS) entry which is preliminary data.</text>
</comment>
<dbReference type="PANTHER" id="PTHR18964:SF149">
    <property type="entry name" value="BIFUNCTIONAL UDP-N-ACETYLGLUCOSAMINE 2-EPIMERASE_N-ACETYLMANNOSAMINE KINASE"/>
    <property type="match status" value="1"/>
</dbReference>
<accession>A0A3N0DS60</accession>
<dbReference type="PROSITE" id="PS01125">
    <property type="entry name" value="ROK"/>
    <property type="match status" value="1"/>
</dbReference>
<protein>
    <submittedName>
        <fullName evidence="2">ROK family protein</fullName>
    </submittedName>
</protein>
<dbReference type="SUPFAM" id="SSF53067">
    <property type="entry name" value="Actin-like ATPase domain"/>
    <property type="match status" value="1"/>
</dbReference>
<dbReference type="InterPro" id="IPR049874">
    <property type="entry name" value="ROK_cs"/>
</dbReference>
<evidence type="ECO:0000256" key="1">
    <source>
        <dbReference type="ARBA" id="ARBA00006479"/>
    </source>
</evidence>
<dbReference type="CDD" id="cd23763">
    <property type="entry name" value="ASKHA_ATPase_ROK"/>
    <property type="match status" value="1"/>
</dbReference>
<dbReference type="AlphaFoldDB" id="A0A3N0DS60"/>
<name>A0A3N0DS60_9ACTN</name>
<proteinExistence type="inferred from homology"/>
<keyword evidence="3" id="KW-1185">Reference proteome</keyword>
<dbReference type="InterPro" id="IPR000600">
    <property type="entry name" value="ROK"/>
</dbReference>
<evidence type="ECO:0000313" key="3">
    <source>
        <dbReference type="Proteomes" id="UP000277094"/>
    </source>
</evidence>
<dbReference type="Proteomes" id="UP000277094">
    <property type="component" value="Unassembled WGS sequence"/>
</dbReference>
<dbReference type="Pfam" id="PF00480">
    <property type="entry name" value="ROK"/>
    <property type="match status" value="1"/>
</dbReference>
<dbReference type="PANTHER" id="PTHR18964">
    <property type="entry name" value="ROK (REPRESSOR, ORF, KINASE) FAMILY"/>
    <property type="match status" value="1"/>
</dbReference>
<dbReference type="Gene3D" id="3.30.420.40">
    <property type="match status" value="2"/>
</dbReference>
<dbReference type="OrthoDB" id="3464494at2"/>
<dbReference type="RefSeq" id="WP_123232974.1">
    <property type="nucleotide sequence ID" value="NZ_RJSG01000002.1"/>
</dbReference>
<sequence length="304" mass="31823">MSDECAIAIDIGGTTTKIALIRRNGAIENQVNLPMAGFASVEFFLRELTQAVAGLPSDTGYVMETIGVACPGPVNLRGQTGDLATLPFLSNCDLRSLLSGALERAVRVDHDAKLAVYAEFHTREPASPNLSSIVIGTGVGVGMICDGRVIRGEDNAAGELGHVGYPAASALPQVSGCQCGRIDCLHNALAAPIIARRLGVMIGTVVEPSAVFRLAASGNPHAGVALDEAARALDWLCQTITLGTGIREHVVTGSFGHPLTDVLAQDQARQKEQMFAYKVQSSRLMEVASLVGAGLSILLAPELR</sequence>
<dbReference type="InterPro" id="IPR043129">
    <property type="entry name" value="ATPase_NBD"/>
</dbReference>